<dbReference type="Pfam" id="PF06087">
    <property type="entry name" value="Tyr-DNA_phospho"/>
    <property type="match status" value="2"/>
</dbReference>
<feature type="binding site" evidence="10">
    <location>
        <position position="646"/>
    </location>
    <ligand>
        <name>substrate</name>
    </ligand>
</feature>
<dbReference type="OrthoDB" id="47785at2759"/>
<dbReference type="GO" id="GO:0004527">
    <property type="term" value="F:exonuclease activity"/>
    <property type="evidence" value="ECO:0007669"/>
    <property type="project" value="UniProtKB-KW"/>
</dbReference>
<protein>
    <recommendedName>
        <fullName evidence="13">R3H domain-containing protein</fullName>
    </recommendedName>
</protein>
<evidence type="ECO:0000256" key="9">
    <source>
        <dbReference type="PIRSR" id="PIRSR610347-1"/>
    </source>
</evidence>
<comment type="subcellular location">
    <subcellularLocation>
        <location evidence="1">Nucleus</location>
    </subcellularLocation>
</comment>
<evidence type="ECO:0000256" key="12">
    <source>
        <dbReference type="SAM" id="MobiDB-lite"/>
    </source>
</evidence>
<dbReference type="GO" id="GO:0003697">
    <property type="term" value="F:single-stranded DNA binding"/>
    <property type="evidence" value="ECO:0007669"/>
    <property type="project" value="TreeGrafter"/>
</dbReference>
<evidence type="ECO:0000256" key="1">
    <source>
        <dbReference type="ARBA" id="ARBA00004123"/>
    </source>
</evidence>
<dbReference type="PANTHER" id="PTHR12415">
    <property type="entry name" value="TYROSYL-DNA PHOSPHODIESTERASE 1"/>
    <property type="match status" value="1"/>
</dbReference>
<accession>A0A8J2SWR1</accession>
<dbReference type="GO" id="GO:0005634">
    <property type="term" value="C:nucleus"/>
    <property type="evidence" value="ECO:0007669"/>
    <property type="project" value="UniProtKB-SubCell"/>
</dbReference>
<comment type="similarity">
    <text evidence="2">Belongs to the tyrosyl-DNA phosphodiesterase family.</text>
</comment>
<evidence type="ECO:0000256" key="3">
    <source>
        <dbReference type="ARBA" id="ARBA00022722"/>
    </source>
</evidence>
<dbReference type="PANTHER" id="PTHR12415:SF0">
    <property type="entry name" value="TYROSYL-DNA PHOSPHODIESTERASE 1"/>
    <property type="match status" value="1"/>
</dbReference>
<dbReference type="InterPro" id="IPR036867">
    <property type="entry name" value="R3H_dom_sf"/>
</dbReference>
<evidence type="ECO:0000256" key="11">
    <source>
        <dbReference type="PIRSR" id="PIRSR610347-3"/>
    </source>
</evidence>
<keyword evidence="8" id="KW-0539">Nucleus</keyword>
<dbReference type="Proteomes" id="UP000789595">
    <property type="component" value="Unassembled WGS sequence"/>
</dbReference>
<feature type="compositionally biased region" description="Pro residues" evidence="12">
    <location>
        <begin position="65"/>
        <end position="91"/>
    </location>
</feature>
<keyword evidence="3" id="KW-0540">Nuclease</keyword>
<evidence type="ECO:0000259" key="13">
    <source>
        <dbReference type="PROSITE" id="PS51061"/>
    </source>
</evidence>
<dbReference type="InterPro" id="IPR010347">
    <property type="entry name" value="Tdp1"/>
</dbReference>
<feature type="compositionally biased region" description="Basic and acidic residues" evidence="12">
    <location>
        <begin position="140"/>
        <end position="157"/>
    </location>
</feature>
<keyword evidence="4" id="KW-0227">DNA damage</keyword>
<evidence type="ECO:0000256" key="4">
    <source>
        <dbReference type="ARBA" id="ARBA00022763"/>
    </source>
</evidence>
<dbReference type="SUPFAM" id="SSF56024">
    <property type="entry name" value="Phospholipase D/nuclease"/>
    <property type="match status" value="2"/>
</dbReference>
<feature type="domain" description="R3H" evidence="13">
    <location>
        <begin position="395"/>
        <end position="458"/>
    </location>
</feature>
<feature type="site" description="Interaction with DNA" evidence="11">
    <location>
        <position position="668"/>
    </location>
</feature>
<proteinExistence type="inferred from homology"/>
<keyword evidence="7" id="KW-0234">DNA repair</keyword>
<gene>
    <name evidence="14" type="ORF">PECAL_5P25270</name>
</gene>
<evidence type="ECO:0000256" key="2">
    <source>
        <dbReference type="ARBA" id="ARBA00010205"/>
    </source>
</evidence>
<dbReference type="GO" id="GO:0003690">
    <property type="term" value="F:double-stranded DNA binding"/>
    <property type="evidence" value="ECO:0007669"/>
    <property type="project" value="TreeGrafter"/>
</dbReference>
<evidence type="ECO:0000256" key="10">
    <source>
        <dbReference type="PIRSR" id="PIRSR610347-2"/>
    </source>
</evidence>
<sequence length="1289" mass="143489">MADWQCFCTTVNKADARECWVCGLRRPDIPRAEAPPAPAPAPARPRYPSPPPLPSAPAQASVPRAPSPRPSAPPPRAPSPRPPAPSAPPPRVTQTQPKKKIVDLTGSDDESPPKKPRMEEASRSGHDDRPMYREAGVPKARAEELKRRRDNENDRPLHRNVCREKVQDLEQLRERQRAKYDHPQHIPADPRCWKDDVDKASHRIPPRKVFDGTKYFMNTLDEAITGPLAKSDRETLSPVDILWHTPFIQKALMTSYGVDYEFLAYLFRDSRLVVEPNLMTVVDNYDHSKNAPQVRQGTKEKPFRVVWPPFYDKHASSQVRERLKLATMHPKFWLLVFGDFLRVVVSSSNLGGYDNKMNNQFWVCDFPRRSTPMVQQATPEAEVDDRDAADACLKERIGAVKGDALIKFAKGDRSRVDVRGLDSDSRKAVHRWAEWRGGLATESRGEAHERTLRLTRTKGSNRHAKVTFASSLRGFVTEMLKGDDAAATSVREEWDDILQRHDLDSIADGVVFIPSTPGVRRGSLADCFGHRAIKRALRERGLKVARAEFANSSLGRLFDDRFLKCFRESIFGSPIDDGRLSIVWPTADVAMRMSRRLAVRAMTEDQGTAQMTGPHPDIWAKFKPQLKARFCRHEPPPDRRTLHHSKILCLYDEQDTLIGVLGGSHNCSGAAWGVSEQDASVVMSFEAGVLIFCDKDQQRRVALEAMLPWSRPVQPYQGDDVPWHGDHLLNRLHAKGDEYARACAFSRESASHLPDLPLLKGAFPAHDKVQTLKIVSPCDVYAESLDEHTRKVCGEGAKKELRLRGVLHGNVFSRSRRPVKRLQAGMLVAVDGGQHKNYEYKHAVRGTVAIDEYRLVDGSGYVDTGVSAQKAVVLVAEGEYDAKPCLGVFVEKDQPAPSALVKCLGDVKVQSLLRDEFLGVWCGVGNAPGRLEHAECVCRKIFDVELKSGQGPCLGAVVKGERVLVADQSETALLLESPSTFHAMLRDVLEKTEEALSTSVKDREEKRIKMEELPLQKAREAAKFVADNYDLLVIEPEGTLKAPGRVKLWREPPSAAEKARLADDTSRQIGTRDAFYGDLVPFLAALRENHSVPISFATVFGQKCTDPEPRGRAKEDRVRSALDDLVARLQAEAPGYREDDIDILIAWRCSKAHLSNYSAEKAQEALRGLALPSASESERALSGGVHALAVKLVEEGPAGPVRRAAEWSPLFAEDGLYLQAAVARHREAFELIGAPRTLVIGADHAHKLAARLAGFDYIEEKYLAFGALAAQKVVRPDAPEELEEVVDFG</sequence>
<dbReference type="Gene3D" id="3.30.1370.50">
    <property type="entry name" value="R3H-like domain"/>
    <property type="match status" value="1"/>
</dbReference>
<dbReference type="GO" id="GO:0017005">
    <property type="term" value="F:3'-tyrosyl-DNA phosphodiesterase activity"/>
    <property type="evidence" value="ECO:0007669"/>
    <property type="project" value="TreeGrafter"/>
</dbReference>
<evidence type="ECO:0000313" key="15">
    <source>
        <dbReference type="Proteomes" id="UP000789595"/>
    </source>
</evidence>
<keyword evidence="5" id="KW-0378">Hydrolase</keyword>
<dbReference type="PROSITE" id="PS51061">
    <property type="entry name" value="R3H"/>
    <property type="match status" value="1"/>
</dbReference>
<evidence type="ECO:0000256" key="8">
    <source>
        <dbReference type="ARBA" id="ARBA00023242"/>
    </source>
</evidence>
<dbReference type="InterPro" id="IPR001374">
    <property type="entry name" value="R3H_dom"/>
</dbReference>
<dbReference type="Gene3D" id="3.30.870.10">
    <property type="entry name" value="Endonuclease Chain A"/>
    <property type="match status" value="2"/>
</dbReference>
<feature type="region of interest" description="Disordered" evidence="12">
    <location>
        <begin position="27"/>
        <end position="157"/>
    </location>
</feature>
<organism evidence="14 15">
    <name type="scientific">Pelagomonas calceolata</name>
    <dbReference type="NCBI Taxonomy" id="35677"/>
    <lineage>
        <taxon>Eukaryota</taxon>
        <taxon>Sar</taxon>
        <taxon>Stramenopiles</taxon>
        <taxon>Ochrophyta</taxon>
        <taxon>Pelagophyceae</taxon>
        <taxon>Pelagomonadales</taxon>
        <taxon>Pelagomonadaceae</taxon>
        <taxon>Pelagomonas</taxon>
    </lineage>
</organism>
<reference evidence="14" key="1">
    <citation type="submission" date="2021-11" db="EMBL/GenBank/DDBJ databases">
        <authorList>
            <consortium name="Genoscope - CEA"/>
            <person name="William W."/>
        </authorList>
    </citation>
    <scope>NUCLEOTIDE SEQUENCE</scope>
</reference>
<feature type="compositionally biased region" description="Pro residues" evidence="12">
    <location>
        <begin position="33"/>
        <end position="55"/>
    </location>
</feature>
<comment type="caution">
    <text evidence="14">The sequence shown here is derived from an EMBL/GenBank/DDBJ whole genome shotgun (WGS) entry which is preliminary data.</text>
</comment>
<feature type="compositionally biased region" description="Basic and acidic residues" evidence="12">
    <location>
        <begin position="111"/>
        <end position="132"/>
    </location>
</feature>
<keyword evidence="15" id="KW-1185">Reference proteome</keyword>
<name>A0A8J2SWR1_9STRA</name>
<evidence type="ECO:0000256" key="5">
    <source>
        <dbReference type="ARBA" id="ARBA00022801"/>
    </source>
</evidence>
<evidence type="ECO:0000256" key="7">
    <source>
        <dbReference type="ARBA" id="ARBA00023204"/>
    </source>
</evidence>
<keyword evidence="6" id="KW-0269">Exonuclease</keyword>
<feature type="active site" description="Proton donor/acceptor" evidence="9">
    <location>
        <position position="644"/>
    </location>
</feature>
<evidence type="ECO:0000256" key="6">
    <source>
        <dbReference type="ARBA" id="ARBA00022839"/>
    </source>
</evidence>
<dbReference type="GO" id="GO:0006281">
    <property type="term" value="P:DNA repair"/>
    <property type="evidence" value="ECO:0007669"/>
    <property type="project" value="UniProtKB-KW"/>
</dbReference>
<dbReference type="EMBL" id="CAKKNE010000005">
    <property type="protein sequence ID" value="CAH0378007.1"/>
    <property type="molecule type" value="Genomic_DNA"/>
</dbReference>
<evidence type="ECO:0000313" key="14">
    <source>
        <dbReference type="EMBL" id="CAH0378007.1"/>
    </source>
</evidence>